<organism evidence="8 9">
    <name type="scientific">Leptospira idonii</name>
    <dbReference type="NCBI Taxonomy" id="1193500"/>
    <lineage>
        <taxon>Bacteria</taxon>
        <taxon>Pseudomonadati</taxon>
        <taxon>Spirochaetota</taxon>
        <taxon>Spirochaetia</taxon>
        <taxon>Leptospirales</taxon>
        <taxon>Leptospiraceae</taxon>
        <taxon>Leptospira</taxon>
    </lineage>
</organism>
<dbReference type="InterPro" id="IPR039420">
    <property type="entry name" value="WalR-like"/>
</dbReference>
<gene>
    <name evidence="8" type="ORF">EHS15_06245</name>
</gene>
<evidence type="ECO:0000256" key="6">
    <source>
        <dbReference type="PROSITE-ProRule" id="PRU00169"/>
    </source>
</evidence>
<dbReference type="GO" id="GO:0000976">
    <property type="term" value="F:transcription cis-regulatory region binding"/>
    <property type="evidence" value="ECO:0007669"/>
    <property type="project" value="TreeGrafter"/>
</dbReference>
<reference evidence="8" key="1">
    <citation type="journal article" date="2019" name="PLoS Negl. Trop. Dis.">
        <title>Revisiting the worldwide diversity of Leptospira species in the environment.</title>
        <authorList>
            <person name="Vincent A.T."/>
            <person name="Schiettekatte O."/>
            <person name="Bourhy P."/>
            <person name="Veyrier F.J."/>
            <person name="Picardeau M."/>
        </authorList>
    </citation>
    <scope>NUCLEOTIDE SEQUENCE [LARGE SCALE GENOMIC DNA]</scope>
    <source>
        <strain evidence="8">201300427</strain>
    </source>
</reference>
<comment type="caution">
    <text evidence="8">The sequence shown here is derived from an EMBL/GenBank/DDBJ whole genome shotgun (WGS) entry which is preliminary data.</text>
</comment>
<dbReference type="PROSITE" id="PS50110">
    <property type="entry name" value="RESPONSE_REGULATORY"/>
    <property type="match status" value="1"/>
</dbReference>
<keyword evidence="1 6" id="KW-0597">Phosphoprotein</keyword>
<evidence type="ECO:0000259" key="7">
    <source>
        <dbReference type="PROSITE" id="PS50110"/>
    </source>
</evidence>
<proteinExistence type="predicted"/>
<dbReference type="GO" id="GO:0006355">
    <property type="term" value="P:regulation of DNA-templated transcription"/>
    <property type="evidence" value="ECO:0007669"/>
    <property type="project" value="TreeGrafter"/>
</dbReference>
<evidence type="ECO:0000256" key="2">
    <source>
        <dbReference type="ARBA" id="ARBA00023012"/>
    </source>
</evidence>
<dbReference type="SUPFAM" id="SSF52172">
    <property type="entry name" value="CheY-like"/>
    <property type="match status" value="1"/>
</dbReference>
<dbReference type="PANTHER" id="PTHR48111:SF1">
    <property type="entry name" value="TWO-COMPONENT RESPONSE REGULATOR ORR33"/>
    <property type="match status" value="1"/>
</dbReference>
<accession>A0A4R9M005</accession>
<dbReference type="GO" id="GO:0005829">
    <property type="term" value="C:cytosol"/>
    <property type="evidence" value="ECO:0007669"/>
    <property type="project" value="TreeGrafter"/>
</dbReference>
<keyword evidence="3" id="KW-0805">Transcription regulation</keyword>
<dbReference type="Proteomes" id="UP000298058">
    <property type="component" value="Unassembled WGS sequence"/>
</dbReference>
<sequence length="420" mass="48148">MRFYFLKKEGRLVLAVDDDLLALDALRLILEATDFQIDIASDGVEALEKITNHFYPVIVTDLEMPRMNGFDLVQRVLGLPQKPVILISSAFSDVNTVVKMMREGVYDYILKPYHSDELIVRLEKAFEVSELRLLKQRVEEERDLRIKAQLDWNLWKEKIVKGNTDGTDQKLIGSIRTSLSQGAGFGALVSIIKRIEKKSVKEENYFKVEESLVHALFENGRAAKRVIDLFEEMELIVSNDIVSNYISIGEIYECLEEVRSEVQDLLSLKGQTLLLGKNHFVTQNLFIKGNLESLKKTFLEIIYNAIKFSIPDSKIYITLGKSSDHIQLGFLSPPEKDQQGNYGIIEEYESLVFEPFFRISKLVYEKIPTLDFGLGLTYVDKVVRKHGGLVRPYLVRNYLDALGSRHFVHFEVELPLAQMS</sequence>
<dbReference type="EMBL" id="RQHW01000018">
    <property type="protein sequence ID" value="TGN19973.1"/>
    <property type="molecule type" value="Genomic_DNA"/>
</dbReference>
<evidence type="ECO:0000256" key="3">
    <source>
        <dbReference type="ARBA" id="ARBA00023015"/>
    </source>
</evidence>
<evidence type="ECO:0000313" key="8">
    <source>
        <dbReference type="EMBL" id="TGN19973.1"/>
    </source>
</evidence>
<evidence type="ECO:0000313" key="9">
    <source>
        <dbReference type="Proteomes" id="UP000298058"/>
    </source>
</evidence>
<dbReference type="Gene3D" id="3.40.50.2300">
    <property type="match status" value="1"/>
</dbReference>
<evidence type="ECO:0000256" key="5">
    <source>
        <dbReference type="ARBA" id="ARBA00023163"/>
    </source>
</evidence>
<evidence type="ECO:0000256" key="4">
    <source>
        <dbReference type="ARBA" id="ARBA00023125"/>
    </source>
</evidence>
<dbReference type="CDD" id="cd00075">
    <property type="entry name" value="HATPase"/>
    <property type="match status" value="1"/>
</dbReference>
<evidence type="ECO:0000256" key="1">
    <source>
        <dbReference type="ARBA" id="ARBA00022553"/>
    </source>
</evidence>
<name>A0A4R9M005_9LEPT</name>
<protein>
    <submittedName>
        <fullName evidence="8">Response regulator</fullName>
    </submittedName>
</protein>
<dbReference type="Pfam" id="PF00072">
    <property type="entry name" value="Response_reg"/>
    <property type="match status" value="1"/>
</dbReference>
<keyword evidence="2" id="KW-0902">Two-component regulatory system</keyword>
<keyword evidence="4" id="KW-0238">DNA-binding</keyword>
<keyword evidence="5" id="KW-0804">Transcription</keyword>
<dbReference type="InterPro" id="IPR036890">
    <property type="entry name" value="HATPase_C_sf"/>
</dbReference>
<dbReference type="SMART" id="SM00448">
    <property type="entry name" value="REC"/>
    <property type="match status" value="1"/>
</dbReference>
<dbReference type="InterPro" id="IPR011006">
    <property type="entry name" value="CheY-like_superfamily"/>
</dbReference>
<dbReference type="PANTHER" id="PTHR48111">
    <property type="entry name" value="REGULATOR OF RPOS"/>
    <property type="match status" value="1"/>
</dbReference>
<feature type="modified residue" description="4-aspartylphosphate" evidence="6">
    <location>
        <position position="61"/>
    </location>
</feature>
<dbReference type="GO" id="GO:0032993">
    <property type="term" value="C:protein-DNA complex"/>
    <property type="evidence" value="ECO:0007669"/>
    <property type="project" value="TreeGrafter"/>
</dbReference>
<dbReference type="InterPro" id="IPR001789">
    <property type="entry name" value="Sig_transdc_resp-reg_receiver"/>
</dbReference>
<dbReference type="AlphaFoldDB" id="A0A4R9M005"/>
<dbReference type="SUPFAM" id="SSF55874">
    <property type="entry name" value="ATPase domain of HSP90 chaperone/DNA topoisomerase II/histidine kinase"/>
    <property type="match status" value="1"/>
</dbReference>
<dbReference type="GO" id="GO:0000156">
    <property type="term" value="F:phosphorelay response regulator activity"/>
    <property type="evidence" value="ECO:0007669"/>
    <property type="project" value="TreeGrafter"/>
</dbReference>
<dbReference type="OrthoDB" id="318032at2"/>
<keyword evidence="9" id="KW-1185">Reference proteome</keyword>
<dbReference type="Gene3D" id="3.30.565.10">
    <property type="entry name" value="Histidine kinase-like ATPase, C-terminal domain"/>
    <property type="match status" value="1"/>
</dbReference>
<feature type="domain" description="Response regulatory" evidence="7">
    <location>
        <begin position="12"/>
        <end position="126"/>
    </location>
</feature>